<organism evidence="1 2">
    <name type="scientific">Neonectria magnoliae</name>
    <dbReference type="NCBI Taxonomy" id="2732573"/>
    <lineage>
        <taxon>Eukaryota</taxon>
        <taxon>Fungi</taxon>
        <taxon>Dikarya</taxon>
        <taxon>Ascomycota</taxon>
        <taxon>Pezizomycotina</taxon>
        <taxon>Sordariomycetes</taxon>
        <taxon>Hypocreomycetidae</taxon>
        <taxon>Hypocreales</taxon>
        <taxon>Nectriaceae</taxon>
        <taxon>Neonectria</taxon>
    </lineage>
</organism>
<proteinExistence type="predicted"/>
<comment type="caution">
    <text evidence="1">The sequence shown here is derived from an EMBL/GenBank/DDBJ whole genome shotgun (WGS) entry which is preliminary data.</text>
</comment>
<sequence length="91" mass="10015">MAAPPDPSADLDPRDFMAKIMEIDFPDAIVKRAKPKPRGQSACSVPISVHGVQDPVCGDIKTWRTGVFDQQHGDFDSPFKEAHDAVKWALL</sequence>
<protein>
    <submittedName>
        <fullName evidence="1">Uncharacterized protein</fullName>
    </submittedName>
</protein>
<dbReference type="Proteomes" id="UP001498421">
    <property type="component" value="Unassembled WGS sequence"/>
</dbReference>
<keyword evidence="2" id="KW-1185">Reference proteome</keyword>
<dbReference type="EMBL" id="JAZAVK010000049">
    <property type="protein sequence ID" value="KAK7427748.1"/>
    <property type="molecule type" value="Genomic_DNA"/>
</dbReference>
<name>A0ABR1I2K8_9HYPO</name>
<evidence type="ECO:0000313" key="1">
    <source>
        <dbReference type="EMBL" id="KAK7427748.1"/>
    </source>
</evidence>
<gene>
    <name evidence="1" type="ORF">QQZ08_005686</name>
</gene>
<reference evidence="1 2" key="1">
    <citation type="journal article" date="2025" name="Microbiol. Resour. Announc.">
        <title>Draft genome sequences for Neonectria magnoliae and Neonectria punicea, canker pathogens of Liriodendron tulipifera and Acer saccharum in West Virginia.</title>
        <authorList>
            <person name="Petronek H.M."/>
            <person name="Kasson M.T."/>
            <person name="Metheny A.M."/>
            <person name="Stauder C.M."/>
            <person name="Lovett B."/>
            <person name="Lynch S.C."/>
            <person name="Garnas J.R."/>
            <person name="Kasson L.R."/>
            <person name="Stajich J.E."/>
        </authorList>
    </citation>
    <scope>NUCLEOTIDE SEQUENCE [LARGE SCALE GENOMIC DNA]</scope>
    <source>
        <strain evidence="1 2">NRRL 64651</strain>
    </source>
</reference>
<accession>A0ABR1I2K8</accession>
<evidence type="ECO:0000313" key="2">
    <source>
        <dbReference type="Proteomes" id="UP001498421"/>
    </source>
</evidence>